<accession>A0A2I1EI05</accession>
<gene>
    <name evidence="2" type="ORF">RhiirA1_468903</name>
    <name evidence="1" type="ORF">RhiirA5_419067</name>
</gene>
<dbReference type="Proteomes" id="UP000232722">
    <property type="component" value="Unassembled WGS sequence"/>
</dbReference>
<dbReference type="EMBL" id="LLXJ01000713">
    <property type="protein sequence ID" value="PKC06808.1"/>
    <property type="molecule type" value="Genomic_DNA"/>
</dbReference>
<evidence type="ECO:0000313" key="1">
    <source>
        <dbReference type="EMBL" id="PKC06808.1"/>
    </source>
</evidence>
<reference evidence="1 4" key="2">
    <citation type="submission" date="2017-09" db="EMBL/GenBank/DDBJ databases">
        <title>Extensive intraspecific genome diversity in a model arbuscular mycorrhizal fungus.</title>
        <authorList>
            <person name="Chen E.C."/>
            <person name="Morin E."/>
            <person name="Beaudet D."/>
            <person name="Noel J."/>
            <person name="Ndikumana S."/>
            <person name="Charron P."/>
            <person name="St-Onge C."/>
            <person name="Giorgi J."/>
            <person name="Grigoriev I.V."/>
            <person name="Roux C."/>
            <person name="Martin F.M."/>
            <person name="Corradi N."/>
        </authorList>
    </citation>
    <scope>NUCLEOTIDE SEQUENCE [LARGE SCALE GENOMIC DNA]</scope>
    <source>
        <strain evidence="1 4">A5</strain>
    </source>
</reference>
<reference evidence="1 4" key="1">
    <citation type="submission" date="2016-04" db="EMBL/GenBank/DDBJ databases">
        <title>Genome analyses suggest a sexual origin of heterokaryosis in a supposedly ancient asexual fungus.</title>
        <authorList>
            <person name="Ropars J."/>
            <person name="Sedzielewska K."/>
            <person name="Noel J."/>
            <person name="Charron P."/>
            <person name="Farinelli L."/>
            <person name="Marton T."/>
            <person name="Kruger M."/>
            <person name="Pelin A."/>
            <person name="Brachmann A."/>
            <person name="Corradi N."/>
        </authorList>
    </citation>
    <scope>NUCLEOTIDE SEQUENCE [LARGE SCALE GENOMIC DNA]</scope>
    <source>
        <strain evidence="1 4">A5</strain>
    </source>
</reference>
<evidence type="ECO:0000313" key="4">
    <source>
        <dbReference type="Proteomes" id="UP000232722"/>
    </source>
</evidence>
<sequence length="147" mass="17337">MDTESEEIMSRYNSMNDIIKVAEKNHNLKENLKQSLNPILTLLNDNYNCLNLKKTLSANRMDYFFYRNFEENIFKTLFEGDDLEIAINRAFYFESVSHTLKKYSSFSLSEEDITQIIEKSEGDNEQFTNLLIEYQEALLIFSISDLQ</sequence>
<dbReference type="VEuPathDB" id="FungiDB:RhiirA1_468903"/>
<evidence type="ECO:0000313" key="3">
    <source>
        <dbReference type="Proteomes" id="UP000232688"/>
    </source>
</evidence>
<evidence type="ECO:0000313" key="2">
    <source>
        <dbReference type="EMBL" id="PKC59825.1"/>
    </source>
</evidence>
<reference evidence="2 3" key="3">
    <citation type="submission" date="2017-10" db="EMBL/GenBank/DDBJ databases">
        <title>Extensive intraspecific genome diversity in a model arbuscular mycorrhizal fungus.</title>
        <authorList>
            <person name="Chen E.C.H."/>
            <person name="Morin E."/>
            <person name="Baudet D."/>
            <person name="Noel J."/>
            <person name="Ndikumana S."/>
            <person name="Charron P."/>
            <person name="St-Onge C."/>
            <person name="Giorgi J."/>
            <person name="Grigoriev I.V."/>
            <person name="Roux C."/>
            <person name="Martin F.M."/>
            <person name="Corradi N."/>
        </authorList>
    </citation>
    <scope>NUCLEOTIDE SEQUENCE [LARGE SCALE GENOMIC DNA]</scope>
    <source>
        <strain evidence="2 3">A1</strain>
    </source>
</reference>
<protein>
    <submittedName>
        <fullName evidence="2">Uncharacterized protein</fullName>
    </submittedName>
</protein>
<reference evidence="2 3" key="4">
    <citation type="submission" date="2017-10" db="EMBL/GenBank/DDBJ databases">
        <title>Genome analyses suggest a sexual origin of heterokaryosis in a supposedly ancient asexual fungus.</title>
        <authorList>
            <person name="Corradi N."/>
            <person name="Sedzielewska K."/>
            <person name="Noel J."/>
            <person name="Charron P."/>
            <person name="Farinelli L."/>
            <person name="Marton T."/>
            <person name="Kruger M."/>
            <person name="Pelin A."/>
            <person name="Brachmann A."/>
            <person name="Corradi N."/>
        </authorList>
    </citation>
    <scope>NUCLEOTIDE SEQUENCE [LARGE SCALE GENOMIC DNA]</scope>
    <source>
        <strain evidence="2 3">A1</strain>
    </source>
</reference>
<dbReference type="EMBL" id="LLXH01001255">
    <property type="protein sequence ID" value="PKC59825.1"/>
    <property type="molecule type" value="Genomic_DNA"/>
</dbReference>
<dbReference type="VEuPathDB" id="FungiDB:RhiirFUN_019130"/>
<name>A0A2I1EI05_9GLOM</name>
<dbReference type="OrthoDB" id="2407123at2759"/>
<comment type="caution">
    <text evidence="2">The sequence shown here is derived from an EMBL/GenBank/DDBJ whole genome shotgun (WGS) entry which is preliminary data.</text>
</comment>
<dbReference type="AlphaFoldDB" id="A0A2I1EI05"/>
<proteinExistence type="predicted"/>
<organism evidence="2 3">
    <name type="scientific">Rhizophagus irregularis</name>
    <dbReference type="NCBI Taxonomy" id="588596"/>
    <lineage>
        <taxon>Eukaryota</taxon>
        <taxon>Fungi</taxon>
        <taxon>Fungi incertae sedis</taxon>
        <taxon>Mucoromycota</taxon>
        <taxon>Glomeromycotina</taxon>
        <taxon>Glomeromycetes</taxon>
        <taxon>Glomerales</taxon>
        <taxon>Glomeraceae</taxon>
        <taxon>Rhizophagus</taxon>
    </lineage>
</organism>
<dbReference type="Proteomes" id="UP000232688">
    <property type="component" value="Unassembled WGS sequence"/>
</dbReference>